<dbReference type="AlphaFoldDB" id="A0A2K5L612"/>
<proteinExistence type="inferred from homology"/>
<keyword evidence="4 7" id="KW-1133">Transmembrane helix</keyword>
<evidence type="ECO:0000256" key="5">
    <source>
        <dbReference type="ARBA" id="ARBA00023136"/>
    </source>
</evidence>
<comment type="domain">
    <text evidence="7">The DHHC domain is required for palmitoyltransferase activity.</text>
</comment>
<name>A0A2K5L612_CERAT</name>
<keyword evidence="3 7" id="KW-0812">Transmembrane</keyword>
<keyword evidence="6 7" id="KW-0012">Acyltransferase</keyword>
<dbReference type="GeneTree" id="ENSGT00940000156519"/>
<dbReference type="GO" id="GO:0005794">
    <property type="term" value="C:Golgi apparatus"/>
    <property type="evidence" value="ECO:0007669"/>
    <property type="project" value="TreeGrafter"/>
</dbReference>
<dbReference type="PANTHER" id="PTHR22883">
    <property type="entry name" value="ZINC FINGER DHHC DOMAIN CONTAINING PROTEIN"/>
    <property type="match status" value="1"/>
</dbReference>
<feature type="transmembrane region" description="Helical" evidence="7">
    <location>
        <begin position="170"/>
        <end position="190"/>
    </location>
</feature>
<keyword evidence="10" id="KW-1185">Reference proteome</keyword>
<evidence type="ECO:0000313" key="10">
    <source>
        <dbReference type="Proteomes" id="UP000233060"/>
    </source>
</evidence>
<reference evidence="9" key="1">
    <citation type="submission" date="2025-08" db="UniProtKB">
        <authorList>
            <consortium name="Ensembl"/>
        </authorList>
    </citation>
    <scope>IDENTIFICATION</scope>
</reference>
<protein>
    <recommendedName>
        <fullName evidence="7">Palmitoyltransferase</fullName>
        <ecNumber evidence="7">2.3.1.225</ecNumber>
    </recommendedName>
</protein>
<evidence type="ECO:0000256" key="1">
    <source>
        <dbReference type="ARBA" id="ARBA00004141"/>
    </source>
</evidence>
<dbReference type="Ensembl" id="ENSCATT00000029146.1">
    <property type="protein sequence ID" value="ENSCATP00000008371.1"/>
    <property type="gene ID" value="ENSCATG00000025186.1"/>
</dbReference>
<dbReference type="EC" id="2.3.1.225" evidence="7"/>
<keyword evidence="5 7" id="KW-0472">Membrane</keyword>
<accession>A0A2K5L612</accession>
<evidence type="ECO:0000256" key="2">
    <source>
        <dbReference type="ARBA" id="ARBA00022679"/>
    </source>
</evidence>
<comment type="subcellular location">
    <subcellularLocation>
        <location evidence="1">Membrane</location>
        <topology evidence="1">Multi-pass membrane protein</topology>
    </subcellularLocation>
</comment>
<dbReference type="InterPro" id="IPR039859">
    <property type="entry name" value="PFA4/ZDH16/20/ERF2-like"/>
</dbReference>
<dbReference type="InterPro" id="IPR001594">
    <property type="entry name" value="Palmitoyltrfase_DHHC"/>
</dbReference>
<feature type="transmembrane region" description="Helical" evidence="7">
    <location>
        <begin position="75"/>
        <end position="95"/>
    </location>
</feature>
<dbReference type="PROSITE" id="PS50216">
    <property type="entry name" value="DHHC"/>
    <property type="match status" value="1"/>
</dbReference>
<dbReference type="GO" id="GO:0019706">
    <property type="term" value="F:protein-cysteine S-palmitoyltransferase activity"/>
    <property type="evidence" value="ECO:0007669"/>
    <property type="project" value="UniProtKB-EC"/>
</dbReference>
<dbReference type="GO" id="GO:0016020">
    <property type="term" value="C:membrane"/>
    <property type="evidence" value="ECO:0007669"/>
    <property type="project" value="UniProtKB-SubCell"/>
</dbReference>
<comment type="catalytic activity">
    <reaction evidence="7">
        <text>L-cysteinyl-[protein] + hexadecanoyl-CoA = S-hexadecanoyl-L-cysteinyl-[protein] + CoA</text>
        <dbReference type="Rhea" id="RHEA:36683"/>
        <dbReference type="Rhea" id="RHEA-COMP:10131"/>
        <dbReference type="Rhea" id="RHEA-COMP:11032"/>
        <dbReference type="ChEBI" id="CHEBI:29950"/>
        <dbReference type="ChEBI" id="CHEBI:57287"/>
        <dbReference type="ChEBI" id="CHEBI:57379"/>
        <dbReference type="ChEBI" id="CHEBI:74151"/>
        <dbReference type="EC" id="2.3.1.225"/>
    </reaction>
</comment>
<evidence type="ECO:0000259" key="8">
    <source>
        <dbReference type="Pfam" id="PF01529"/>
    </source>
</evidence>
<dbReference type="Proteomes" id="UP000233060">
    <property type="component" value="Unassembled WGS sequence"/>
</dbReference>
<dbReference type="PANTHER" id="PTHR22883:SF49">
    <property type="entry name" value="PALMITOYLTRANSFERASE ZDHHC7"/>
    <property type="match status" value="1"/>
</dbReference>
<keyword evidence="2 7" id="KW-0808">Transferase</keyword>
<evidence type="ECO:0000256" key="3">
    <source>
        <dbReference type="ARBA" id="ARBA00022692"/>
    </source>
</evidence>
<dbReference type="Bgee" id="ENSCATG00000025186">
    <property type="expression patterns" value="Expressed in cerebellum and 4 other cell types or tissues"/>
</dbReference>
<dbReference type="GO" id="GO:0006612">
    <property type="term" value="P:protein targeting to membrane"/>
    <property type="evidence" value="ECO:0007669"/>
    <property type="project" value="TreeGrafter"/>
</dbReference>
<evidence type="ECO:0000256" key="7">
    <source>
        <dbReference type="RuleBase" id="RU079119"/>
    </source>
</evidence>
<feature type="transmembrane region" description="Helical" evidence="7">
    <location>
        <begin position="202"/>
        <end position="223"/>
    </location>
</feature>
<comment type="similarity">
    <text evidence="7">Belongs to the DHHC palmitoyltransferase family.</text>
</comment>
<organism evidence="9 10">
    <name type="scientific">Cercocebus atys</name>
    <name type="common">Sooty mangabey</name>
    <name type="synonym">Cercocebus torquatus atys</name>
    <dbReference type="NCBI Taxonomy" id="9531"/>
    <lineage>
        <taxon>Eukaryota</taxon>
        <taxon>Metazoa</taxon>
        <taxon>Chordata</taxon>
        <taxon>Craniata</taxon>
        <taxon>Vertebrata</taxon>
        <taxon>Euteleostomi</taxon>
        <taxon>Mammalia</taxon>
        <taxon>Eutheria</taxon>
        <taxon>Euarchontoglires</taxon>
        <taxon>Primates</taxon>
        <taxon>Haplorrhini</taxon>
        <taxon>Catarrhini</taxon>
        <taxon>Cercopithecidae</taxon>
        <taxon>Cercopithecinae</taxon>
        <taxon>Cercocebus</taxon>
    </lineage>
</organism>
<dbReference type="GO" id="GO:0005783">
    <property type="term" value="C:endoplasmic reticulum"/>
    <property type="evidence" value="ECO:0007669"/>
    <property type="project" value="TreeGrafter"/>
</dbReference>
<evidence type="ECO:0000313" key="9">
    <source>
        <dbReference type="Ensembl" id="ENSCATP00000008371.1"/>
    </source>
</evidence>
<reference evidence="9" key="2">
    <citation type="submission" date="2025-09" db="UniProtKB">
        <authorList>
            <consortium name="Ensembl"/>
        </authorList>
    </citation>
    <scope>IDENTIFICATION</scope>
</reference>
<evidence type="ECO:0000256" key="6">
    <source>
        <dbReference type="ARBA" id="ARBA00023315"/>
    </source>
</evidence>
<dbReference type="Pfam" id="PF01529">
    <property type="entry name" value="DHHC"/>
    <property type="match status" value="1"/>
</dbReference>
<feature type="domain" description="Palmitoyltransferase DHHC" evidence="8">
    <location>
        <begin position="125"/>
        <end position="231"/>
    </location>
</feature>
<dbReference type="STRING" id="9531.ENSCATP00000008371"/>
<feature type="transmembrane region" description="Helical" evidence="7">
    <location>
        <begin position="52"/>
        <end position="69"/>
    </location>
</feature>
<evidence type="ECO:0000256" key="4">
    <source>
        <dbReference type="ARBA" id="ARBA00022989"/>
    </source>
</evidence>
<dbReference type="OMA" id="TQIHSIW"/>
<sequence length="271" mass="31229">MQPSGHRLRDVEHHPLLAENDNDDSSSSSSQVDVADRVWFIHDGCGMISADVTWLPVIYADFVVTFIMLLASKAFWYSVVSGVIFNYLAVFALLSHLRTMLTDPRAVPRGNATKEYMESLQLKLRECCCIKPELAHHSSIFKRHIRKMDHHCLWVNNCVGEKNQRCFELFTMYIALSSVHALILCGFQQWTECSDFSPPFTVILLTFLCLEGLLFFTFTAVTFGTQIHSIWTLLLPWMNWFVSFCFRQCPGDPEKKRIFNPEFHIHPNKAS</sequence>